<evidence type="ECO:0000259" key="4">
    <source>
        <dbReference type="Pfam" id="PF12894"/>
    </source>
</evidence>
<gene>
    <name evidence="6" type="ORF">FSARC_14046</name>
</gene>
<dbReference type="InterPro" id="IPR027417">
    <property type="entry name" value="P-loop_NTPase"/>
</dbReference>
<evidence type="ECO:0000256" key="3">
    <source>
        <dbReference type="PROSITE-ProRule" id="PRU00221"/>
    </source>
</evidence>
<comment type="caution">
    <text evidence="6">The sequence shown here is derived from an EMBL/GenBank/DDBJ whole genome shotgun (WGS) entry which is preliminary data.</text>
</comment>
<dbReference type="Pfam" id="PF00400">
    <property type="entry name" value="WD40"/>
    <property type="match status" value="4"/>
</dbReference>
<dbReference type="Gene3D" id="2.130.10.10">
    <property type="entry name" value="YVTN repeat-like/Quinoprotein amine dehydrogenase"/>
    <property type="match status" value="3"/>
</dbReference>
<evidence type="ECO:0000313" key="6">
    <source>
        <dbReference type="EMBL" id="KAF4947105.1"/>
    </source>
</evidence>
<dbReference type="PROSITE" id="PS50294">
    <property type="entry name" value="WD_REPEATS_REGION"/>
    <property type="match status" value="2"/>
</dbReference>
<dbReference type="SUPFAM" id="SSF52540">
    <property type="entry name" value="P-loop containing nucleoside triphosphate hydrolases"/>
    <property type="match status" value="1"/>
</dbReference>
<dbReference type="InterPro" id="IPR036322">
    <property type="entry name" value="WD40_repeat_dom_sf"/>
</dbReference>
<organism evidence="6 7">
    <name type="scientific">Fusarium sarcochroum</name>
    <dbReference type="NCBI Taxonomy" id="1208366"/>
    <lineage>
        <taxon>Eukaryota</taxon>
        <taxon>Fungi</taxon>
        <taxon>Dikarya</taxon>
        <taxon>Ascomycota</taxon>
        <taxon>Pezizomycotina</taxon>
        <taxon>Sordariomycetes</taxon>
        <taxon>Hypocreomycetidae</taxon>
        <taxon>Hypocreales</taxon>
        <taxon>Nectriaceae</taxon>
        <taxon>Fusarium</taxon>
        <taxon>Fusarium lateritium species complex</taxon>
    </lineage>
</organism>
<evidence type="ECO:0000256" key="1">
    <source>
        <dbReference type="ARBA" id="ARBA00022574"/>
    </source>
</evidence>
<dbReference type="PANTHER" id="PTHR19879:SF9">
    <property type="entry name" value="TRANSCRIPTION INITIATION FACTOR TFIID SUBUNIT 5"/>
    <property type="match status" value="1"/>
</dbReference>
<proteinExistence type="predicted"/>
<feature type="repeat" description="WD" evidence="3">
    <location>
        <begin position="682"/>
        <end position="714"/>
    </location>
</feature>
<feature type="non-terminal residue" evidence="6">
    <location>
        <position position="1"/>
    </location>
</feature>
<reference evidence="6" key="1">
    <citation type="journal article" date="2020" name="BMC Genomics">
        <title>Correction to: Identification and distribution of gene clusters required for synthesis of sphingolipid metabolism inhibitors in diverse species of the filamentous fungus Fusarium.</title>
        <authorList>
            <person name="Kim H.S."/>
            <person name="Lohmar J.M."/>
            <person name="Busman M."/>
            <person name="Brown D.W."/>
            <person name="Naumann T.A."/>
            <person name="Divon H.H."/>
            <person name="Lysoe E."/>
            <person name="Uhlig S."/>
            <person name="Proctor R.H."/>
        </authorList>
    </citation>
    <scope>NUCLEOTIDE SEQUENCE</scope>
    <source>
        <strain evidence="6">NRRL 20472</strain>
    </source>
</reference>
<dbReference type="PRINTS" id="PR00320">
    <property type="entry name" value="GPROTEINBRPT"/>
</dbReference>
<evidence type="ECO:0008006" key="8">
    <source>
        <dbReference type="Google" id="ProtNLM"/>
    </source>
</evidence>
<evidence type="ECO:0000259" key="5">
    <source>
        <dbReference type="Pfam" id="PF24883"/>
    </source>
</evidence>
<reference evidence="6" key="2">
    <citation type="submission" date="2020-05" db="EMBL/GenBank/DDBJ databases">
        <authorList>
            <person name="Kim H.-S."/>
            <person name="Proctor R.H."/>
            <person name="Brown D.W."/>
        </authorList>
    </citation>
    <scope>NUCLEOTIDE SEQUENCE</scope>
    <source>
        <strain evidence="6">NRRL 20472</strain>
    </source>
</reference>
<feature type="repeat" description="WD" evidence="3">
    <location>
        <begin position="937"/>
        <end position="978"/>
    </location>
</feature>
<sequence>MLDNRPLDLAIVHKARYDSEDVKGSPKCESGTRVHILGSIKQWANNDPNQPLFWLVGPAGTGKSTIARSVIDIFEMDKRSVAGYFFKRGEQDRNDTNRIFSTIAIQIADSVLSFRESLRKSLEGLDKDAVEKFNLEKQFQKLLWQPLETLRLDEKGHQRIMIIIDALDECERPEHLQRVLGLLSRLCKISIIRFRVLITSRSAPDIVEAFEPHTKNNAVRMLQLHRELSEETKMDIRKFLEAKFRDIRSKRSVQKQSWPTAEELDHLVHLSTTPEPLFIYAATLCRFVSDKQRGPIRQLTIWLEQGGNSQLQQIYRPILDQAFSDFDQEEFRQKLQFLASIVLVAKPLSAKCIASILGVDLDDISWWTPRLFAVLHLPPGFEQPIELLHKSFSDFLTTDSGSNKYRIDTAETHSDLTEKCIQQMKAGLTSDVCNIQKLSTARKSIDQNRVSRFIPNGLQYACVYWFYHLECSGRPLDSFTYNFLYDHLLHWIEVLALLGQLAEGAAVLGRLVEISQSLDAIDQEFLDFVKDANRVMSFFGPVIDRYPLQIYGSLLFFSPVASKVRQRFWHQRIPTSGKIQGIEPNWDARVQSIESSHGNVEHVTFSPNGHLLAFALEDEESHKQRIELRNIITGTSMHSFEISGELVKAIAFSTDGHLLASAHRGGNIRILTLKTGQVELISPDQSHEVQAIAFLPDSHLVASLSRDGKMRCWEKRGSTYQEKSGCFDALDGALIPELKTSYAAFSPYMKLLAFQPCWIETEVYDVGTGAKVLMLHHDLSPDCFAFSADSRLLAVSCSRVLTIWDLKTGSEKLMIYPPEALDSLAFSPNSQVLASGTYGTIRLWDLENGVCKAILQEGFGMMLPIKTLAFSPNSQLLADPRQLWDVTLPQETDRPDRHSDEINTVAWSPGGQIVASASWDKTIQIWDAVTGIRQRVLVGHTASVDELLFSSDGHLLASASRDKTVRIWSMSSGALQKTIVDDWGCISHVAYSEDGQIAASRSSSSGQRFKLWKVATRTHLRTPDIPREFIQRTGRWNTIVSMTFSPNGSIIAASTDKNSLVCWDTATGKLLRETPASGPINRVIFSPDSQLIALQKVREVSLWRVTEASSLQSLYTGKICRL</sequence>
<dbReference type="Proteomes" id="UP000622797">
    <property type="component" value="Unassembled WGS sequence"/>
</dbReference>
<dbReference type="PROSITE" id="PS50082">
    <property type="entry name" value="WD_REPEATS_2"/>
    <property type="match status" value="4"/>
</dbReference>
<keyword evidence="2" id="KW-0677">Repeat</keyword>
<feature type="domain" description="Nephrocystin 3-like N-terminal" evidence="5">
    <location>
        <begin position="39"/>
        <end position="201"/>
    </location>
</feature>
<protein>
    <recommendedName>
        <fullName evidence="8">NACHT domain-containing protein</fullName>
    </recommendedName>
</protein>
<evidence type="ECO:0000256" key="2">
    <source>
        <dbReference type="ARBA" id="ARBA00022737"/>
    </source>
</evidence>
<dbReference type="InterPro" id="IPR020472">
    <property type="entry name" value="WD40_PAC1"/>
</dbReference>
<feature type="domain" description="Anaphase-promoting complex subunit 4-like WD40" evidence="4">
    <location>
        <begin position="604"/>
        <end position="692"/>
    </location>
</feature>
<dbReference type="PANTHER" id="PTHR19879">
    <property type="entry name" value="TRANSCRIPTION INITIATION FACTOR TFIID"/>
    <property type="match status" value="1"/>
</dbReference>
<evidence type="ECO:0000313" key="7">
    <source>
        <dbReference type="Proteomes" id="UP000622797"/>
    </source>
</evidence>
<keyword evidence="1 3" id="KW-0853">WD repeat</keyword>
<dbReference type="Pfam" id="PF24883">
    <property type="entry name" value="NPHP3_N"/>
    <property type="match status" value="1"/>
</dbReference>
<keyword evidence="7" id="KW-1185">Reference proteome</keyword>
<name>A0A8H4WRE0_9HYPO</name>
<dbReference type="OrthoDB" id="1577640at2759"/>
<dbReference type="SUPFAM" id="SSF50978">
    <property type="entry name" value="WD40 repeat-like"/>
    <property type="match status" value="2"/>
</dbReference>
<dbReference type="AlphaFoldDB" id="A0A8H4WRE0"/>
<dbReference type="Gene3D" id="3.40.50.300">
    <property type="entry name" value="P-loop containing nucleotide triphosphate hydrolases"/>
    <property type="match status" value="1"/>
</dbReference>
<dbReference type="InterPro" id="IPR024977">
    <property type="entry name" value="Apc4-like_WD40_dom"/>
</dbReference>
<accession>A0A8H4WRE0</accession>
<dbReference type="CDD" id="cd00200">
    <property type="entry name" value="WD40"/>
    <property type="match status" value="1"/>
</dbReference>
<dbReference type="InterPro" id="IPR056884">
    <property type="entry name" value="NPHP3-like_N"/>
</dbReference>
<dbReference type="SMART" id="SM00320">
    <property type="entry name" value="WD40"/>
    <property type="match status" value="8"/>
</dbReference>
<dbReference type="InterPro" id="IPR015943">
    <property type="entry name" value="WD40/YVTN_repeat-like_dom_sf"/>
</dbReference>
<dbReference type="InterPro" id="IPR001680">
    <property type="entry name" value="WD40_rpt"/>
</dbReference>
<feature type="repeat" description="WD" evidence="3">
    <location>
        <begin position="895"/>
        <end position="936"/>
    </location>
</feature>
<feature type="repeat" description="WD" evidence="3">
    <location>
        <begin position="1032"/>
        <end position="1073"/>
    </location>
</feature>
<dbReference type="EMBL" id="JABEXW010001124">
    <property type="protein sequence ID" value="KAF4947105.1"/>
    <property type="molecule type" value="Genomic_DNA"/>
</dbReference>
<dbReference type="Pfam" id="PF12894">
    <property type="entry name" value="ANAPC4_WD40"/>
    <property type="match status" value="1"/>
</dbReference>